<evidence type="ECO:0000256" key="2">
    <source>
        <dbReference type="ARBA" id="ARBA00004496"/>
    </source>
</evidence>
<protein>
    <submittedName>
        <fullName evidence="14">Predicted protein</fullName>
    </submittedName>
</protein>
<name>C1MLR3_MICPC</name>
<dbReference type="GO" id="GO:0005737">
    <property type="term" value="C:cytoplasm"/>
    <property type="evidence" value="ECO:0007669"/>
    <property type="project" value="UniProtKB-SubCell"/>
</dbReference>
<comment type="subcellular location">
    <subcellularLocation>
        <location evidence="2">Cytoplasm</location>
    </subcellularLocation>
</comment>
<dbReference type="GO" id="GO:0008173">
    <property type="term" value="F:RNA methyltransferase activity"/>
    <property type="evidence" value="ECO:0007669"/>
    <property type="project" value="InterPro"/>
</dbReference>
<dbReference type="KEGG" id="mpp:MICPUCDRAFT_14522"/>
<dbReference type="eggNOG" id="ENOG502QSIE">
    <property type="taxonomic scope" value="Eukaryota"/>
</dbReference>
<dbReference type="SFLD" id="SFLDF00275">
    <property type="entry name" value="adenosine_C2_methyltransferase"/>
    <property type="match status" value="1"/>
</dbReference>
<keyword evidence="12" id="KW-1015">Disulfide bond</keyword>
<keyword evidence="10" id="KW-0408">Iron</keyword>
<dbReference type="InterPro" id="IPR058240">
    <property type="entry name" value="rSAM_sf"/>
</dbReference>
<keyword evidence="9" id="KW-0479">Metal-binding</keyword>
<dbReference type="PANTHER" id="PTHR30544">
    <property type="entry name" value="23S RRNA METHYLTRANSFERASE"/>
    <property type="match status" value="1"/>
</dbReference>
<comment type="cofactor">
    <cofactor evidence="1">
        <name>[4Fe-4S] cluster</name>
        <dbReference type="ChEBI" id="CHEBI:49883"/>
    </cofactor>
</comment>
<evidence type="ECO:0000313" key="15">
    <source>
        <dbReference type="Proteomes" id="UP000001876"/>
    </source>
</evidence>
<dbReference type="GO" id="GO:0030488">
    <property type="term" value="P:tRNA methylation"/>
    <property type="evidence" value="ECO:0007669"/>
    <property type="project" value="InterPro"/>
</dbReference>
<dbReference type="SFLD" id="SFLDG01062">
    <property type="entry name" value="methyltransferase_(Class_A)"/>
    <property type="match status" value="1"/>
</dbReference>
<reference evidence="14 15" key="1">
    <citation type="journal article" date="2009" name="Science">
        <title>Green evolution and dynamic adaptations revealed by genomes of the marine picoeukaryotes Micromonas.</title>
        <authorList>
            <person name="Worden A.Z."/>
            <person name="Lee J.H."/>
            <person name="Mock T."/>
            <person name="Rouze P."/>
            <person name="Simmons M.P."/>
            <person name="Aerts A.L."/>
            <person name="Allen A.E."/>
            <person name="Cuvelier M.L."/>
            <person name="Derelle E."/>
            <person name="Everett M.V."/>
            <person name="Foulon E."/>
            <person name="Grimwood J."/>
            <person name="Gundlach H."/>
            <person name="Henrissat B."/>
            <person name="Napoli C."/>
            <person name="McDonald S.M."/>
            <person name="Parker M.S."/>
            <person name="Rombauts S."/>
            <person name="Salamov A."/>
            <person name="Von Dassow P."/>
            <person name="Badger J.H."/>
            <person name="Coutinho P.M."/>
            <person name="Demir E."/>
            <person name="Dubchak I."/>
            <person name="Gentemann C."/>
            <person name="Eikrem W."/>
            <person name="Gready J.E."/>
            <person name="John U."/>
            <person name="Lanier W."/>
            <person name="Lindquist E.A."/>
            <person name="Lucas S."/>
            <person name="Mayer K.F."/>
            <person name="Moreau H."/>
            <person name="Not F."/>
            <person name="Otillar R."/>
            <person name="Panaud O."/>
            <person name="Pangilinan J."/>
            <person name="Paulsen I."/>
            <person name="Piegu B."/>
            <person name="Poliakov A."/>
            <person name="Robbens S."/>
            <person name="Schmutz J."/>
            <person name="Toulza E."/>
            <person name="Wyss T."/>
            <person name="Zelensky A."/>
            <person name="Zhou K."/>
            <person name="Armbrust E.V."/>
            <person name="Bhattacharya D."/>
            <person name="Goodenough U.W."/>
            <person name="Van de Peer Y."/>
            <person name="Grigoriev I.V."/>
        </authorList>
    </citation>
    <scope>NUCLEOTIDE SEQUENCE [LARGE SCALE GENOMIC DNA]</scope>
    <source>
        <strain evidence="14 15">CCMP1545</strain>
    </source>
</reference>
<evidence type="ECO:0000256" key="6">
    <source>
        <dbReference type="ARBA" id="ARBA00022603"/>
    </source>
</evidence>
<keyword evidence="11" id="KW-0411">Iron-sulfur</keyword>
<dbReference type="PANTHER" id="PTHR30544:SF5">
    <property type="entry name" value="RADICAL SAM CORE DOMAIN-CONTAINING PROTEIN"/>
    <property type="match status" value="1"/>
</dbReference>
<dbReference type="CDD" id="cd01335">
    <property type="entry name" value="Radical_SAM"/>
    <property type="match status" value="1"/>
</dbReference>
<gene>
    <name evidence="14" type="ORF">MICPUCDRAFT_14522</name>
</gene>
<dbReference type="InterPro" id="IPR040072">
    <property type="entry name" value="Methyltransferase_A"/>
</dbReference>
<keyword evidence="5" id="KW-0698">rRNA processing</keyword>
<evidence type="ECO:0000256" key="7">
    <source>
        <dbReference type="ARBA" id="ARBA00022679"/>
    </source>
</evidence>
<dbReference type="InterPro" id="IPR004383">
    <property type="entry name" value="rRNA_lsu_MTrfase_RlmN/Cfr"/>
</dbReference>
<feature type="domain" description="Radical SAM core" evidence="13">
    <location>
        <begin position="106"/>
        <end position="331"/>
    </location>
</feature>
<evidence type="ECO:0000256" key="12">
    <source>
        <dbReference type="ARBA" id="ARBA00023157"/>
    </source>
</evidence>
<evidence type="ECO:0000256" key="8">
    <source>
        <dbReference type="ARBA" id="ARBA00022691"/>
    </source>
</evidence>
<dbReference type="GO" id="GO:0046872">
    <property type="term" value="F:metal ion binding"/>
    <property type="evidence" value="ECO:0007669"/>
    <property type="project" value="UniProtKB-KW"/>
</dbReference>
<evidence type="ECO:0000256" key="3">
    <source>
        <dbReference type="ARBA" id="ARBA00022485"/>
    </source>
</evidence>
<keyword evidence="15" id="KW-1185">Reference proteome</keyword>
<organism evidence="15">
    <name type="scientific">Micromonas pusilla (strain CCMP1545)</name>
    <name type="common">Picoplanktonic green alga</name>
    <dbReference type="NCBI Taxonomy" id="564608"/>
    <lineage>
        <taxon>Eukaryota</taxon>
        <taxon>Viridiplantae</taxon>
        <taxon>Chlorophyta</taxon>
        <taxon>Mamiellophyceae</taxon>
        <taxon>Mamiellales</taxon>
        <taxon>Mamiellaceae</taxon>
        <taxon>Micromonas</taxon>
    </lineage>
</organism>
<dbReference type="InterPro" id="IPR013785">
    <property type="entry name" value="Aldolase_TIM"/>
</dbReference>
<evidence type="ECO:0000313" key="14">
    <source>
        <dbReference type="EMBL" id="EEH59584.1"/>
    </source>
</evidence>
<evidence type="ECO:0000256" key="10">
    <source>
        <dbReference type="ARBA" id="ARBA00023004"/>
    </source>
</evidence>
<dbReference type="SUPFAM" id="SSF102114">
    <property type="entry name" value="Radical SAM enzymes"/>
    <property type="match status" value="1"/>
</dbReference>
<dbReference type="InterPro" id="IPR007197">
    <property type="entry name" value="rSAM"/>
</dbReference>
<dbReference type="GO" id="GO:0070475">
    <property type="term" value="P:rRNA base methylation"/>
    <property type="evidence" value="ECO:0007669"/>
    <property type="project" value="InterPro"/>
</dbReference>
<dbReference type="SFLD" id="SFLDS00029">
    <property type="entry name" value="Radical_SAM"/>
    <property type="match status" value="1"/>
</dbReference>
<dbReference type="EMBL" id="GG663736">
    <property type="protein sequence ID" value="EEH59584.1"/>
    <property type="molecule type" value="Genomic_DNA"/>
</dbReference>
<dbReference type="Gene3D" id="1.10.150.530">
    <property type="match status" value="1"/>
</dbReference>
<evidence type="ECO:0000256" key="9">
    <source>
        <dbReference type="ARBA" id="ARBA00022723"/>
    </source>
</evidence>
<evidence type="ECO:0000256" key="11">
    <source>
        <dbReference type="ARBA" id="ARBA00023014"/>
    </source>
</evidence>
<dbReference type="RefSeq" id="XP_003056208.1">
    <property type="nucleotide sequence ID" value="XM_003056162.1"/>
</dbReference>
<dbReference type="HAMAP" id="MF_01849">
    <property type="entry name" value="RNA_methyltr_RlmN"/>
    <property type="match status" value="1"/>
</dbReference>
<dbReference type="SMART" id="SM00729">
    <property type="entry name" value="Elp3"/>
    <property type="match status" value="1"/>
</dbReference>
<dbReference type="GO" id="GO:0051539">
    <property type="term" value="F:4 iron, 4 sulfur cluster binding"/>
    <property type="evidence" value="ECO:0007669"/>
    <property type="project" value="UniProtKB-KW"/>
</dbReference>
<dbReference type="PIRSF" id="PIRSF006004">
    <property type="entry name" value="CHP00048"/>
    <property type="match status" value="1"/>
</dbReference>
<evidence type="ECO:0000256" key="4">
    <source>
        <dbReference type="ARBA" id="ARBA00022490"/>
    </source>
</evidence>
<dbReference type="Gene3D" id="3.20.20.70">
    <property type="entry name" value="Aldolase class I"/>
    <property type="match status" value="1"/>
</dbReference>
<proteinExistence type="inferred from homology"/>
<dbReference type="FunFam" id="3.20.20.70:FF:000014">
    <property type="entry name" value="Probable dual-specificity RNA methyltransferase RlmN"/>
    <property type="match status" value="1"/>
</dbReference>
<dbReference type="Proteomes" id="UP000001876">
    <property type="component" value="Unassembled WGS sequence"/>
</dbReference>
<dbReference type="Pfam" id="PF04055">
    <property type="entry name" value="Radical_SAM"/>
    <property type="match status" value="1"/>
</dbReference>
<dbReference type="OMA" id="GTIKWAM"/>
<keyword evidence="3" id="KW-0004">4Fe-4S</keyword>
<dbReference type="AlphaFoldDB" id="C1MLR3"/>
<dbReference type="STRING" id="564608.C1MLR3"/>
<dbReference type="GeneID" id="9681612"/>
<dbReference type="InterPro" id="IPR006638">
    <property type="entry name" value="Elp3/MiaA/NifB-like_rSAM"/>
</dbReference>
<keyword evidence="8" id="KW-0949">S-adenosyl-L-methionine</keyword>
<dbReference type="InterPro" id="IPR027492">
    <property type="entry name" value="RNA_MTrfase_RlmN"/>
</dbReference>
<keyword evidence="4" id="KW-0963">Cytoplasm</keyword>
<dbReference type="OrthoDB" id="496065at2759"/>
<dbReference type="NCBIfam" id="TIGR00048">
    <property type="entry name" value="rRNA_mod_RlmN"/>
    <property type="match status" value="1"/>
</dbReference>
<evidence type="ECO:0000256" key="1">
    <source>
        <dbReference type="ARBA" id="ARBA00001966"/>
    </source>
</evidence>
<evidence type="ECO:0000256" key="5">
    <source>
        <dbReference type="ARBA" id="ARBA00022552"/>
    </source>
</evidence>
<sequence>MAAKRFNLLGLTLSELKRFSADIGLPAYRGKQLRDHIYAGPPVRYIDDLVSLPKATRAALLAADVHIGRSSVHHVVVDSDGVVKLLLRLGDDKVIETVGIPSLERGKDRLTACVSSQVGCPMRCTFCATGKGGFTRNLAPHEIVDQVLSLEEHFGKRVTNVVFMGMGEPLLNTPNVLRAYTALNTEIGIGARHITISTVGVRGSLQMLAGARLQSTLAVSLHAPNQSLREVLIPSAKSYPLGELLNDCEQYFIATGRRVTFEYTLLAGINDSSEQAVELAELLHKKKLASHVNLIPYNPVHDAPDFARPDRATVFKFKNILEEMQVPASIRQSRGLEAAAACGQLRSSFQKISPEMSD</sequence>
<dbReference type="PROSITE" id="PS51918">
    <property type="entry name" value="RADICAL_SAM"/>
    <property type="match status" value="1"/>
</dbReference>
<evidence type="ECO:0000259" key="13">
    <source>
        <dbReference type="PROSITE" id="PS51918"/>
    </source>
</evidence>
<keyword evidence="7" id="KW-0808">Transferase</keyword>
<keyword evidence="6" id="KW-0489">Methyltransferase</keyword>
<accession>C1MLR3</accession>